<evidence type="ECO:0000313" key="3">
    <source>
        <dbReference type="Proteomes" id="UP000189632"/>
    </source>
</evidence>
<dbReference type="Proteomes" id="UP000189632">
    <property type="component" value="Chromosome"/>
</dbReference>
<evidence type="ECO:0000256" key="1">
    <source>
        <dbReference type="SAM" id="Phobius"/>
    </source>
</evidence>
<evidence type="ECO:0000313" key="2">
    <source>
        <dbReference type="EMBL" id="AQT47872.1"/>
    </source>
</evidence>
<feature type="transmembrane region" description="Helical" evidence="1">
    <location>
        <begin position="197"/>
        <end position="222"/>
    </location>
</feature>
<dbReference type="RefSeq" id="WP_077993236.1">
    <property type="nucleotide sequence ID" value="NZ_CP015625.1"/>
</dbReference>
<feature type="transmembrane region" description="Helical" evidence="1">
    <location>
        <begin position="171"/>
        <end position="191"/>
    </location>
</feature>
<keyword evidence="1" id="KW-0472">Membrane</keyword>
<protein>
    <submittedName>
        <fullName evidence="2">Uncharacterized protein</fullName>
    </submittedName>
</protein>
<dbReference type="AlphaFoldDB" id="A0A1U9MJM2"/>
<dbReference type="EMBL" id="CP015625">
    <property type="protein sequence ID" value="AQT47872.1"/>
    <property type="molecule type" value="Genomic_DNA"/>
</dbReference>
<keyword evidence="1" id="KW-0812">Transmembrane</keyword>
<feature type="transmembrane region" description="Helical" evidence="1">
    <location>
        <begin position="77"/>
        <end position="100"/>
    </location>
</feature>
<gene>
    <name evidence="2" type="ORF">BBC0122_017730</name>
</gene>
<proteinExistence type="predicted"/>
<sequence length="250" mass="29075">MSLDNRYILSKSIRKKLERWNKYIFYLIIPIFEFSFFIPLPNEMTVVIMVFFSLFLFLLCMLLMIIEFSEKNKGKIYKIFIITFFISLLFSAIVHIYYIMLINQYNNNNIELTNYQNEILFHGSNIGLYSLIIGIILLFVNNIINTFLFPYSQNNVKFEIDTVSSRFAVDVLTYTTYIGILFGIVVYILFYSGESNVSFFTGINVTHIALATVGLVTFFWAAKSAKSKSIELDITRSREVGRLFSDGSLF</sequence>
<keyword evidence="1" id="KW-1133">Transmembrane helix</keyword>
<reference evidence="2 3" key="1">
    <citation type="submission" date="2016-11" db="EMBL/GenBank/DDBJ databases">
        <title>Comparative genomics of Bartonella apis.</title>
        <authorList>
            <person name="Engel P."/>
        </authorList>
    </citation>
    <scope>NUCLEOTIDE SEQUENCE [LARGE SCALE GENOMIC DNA]</scope>
    <source>
        <strain evidence="2 3">BBC0122</strain>
    </source>
</reference>
<organism evidence="2 3">
    <name type="scientific">Bartonella choladocola</name>
    <dbReference type="NCBI Taxonomy" id="2750995"/>
    <lineage>
        <taxon>Bacteria</taxon>
        <taxon>Pseudomonadati</taxon>
        <taxon>Pseudomonadota</taxon>
        <taxon>Alphaproteobacteria</taxon>
        <taxon>Hyphomicrobiales</taxon>
        <taxon>Bartonellaceae</taxon>
        <taxon>Bartonella</taxon>
    </lineage>
</organism>
<feature type="transmembrane region" description="Helical" evidence="1">
    <location>
        <begin position="44"/>
        <end position="65"/>
    </location>
</feature>
<feature type="transmembrane region" description="Helical" evidence="1">
    <location>
        <begin position="126"/>
        <end position="151"/>
    </location>
</feature>
<accession>A0A1U9MJM2</accession>
<name>A0A1U9MJM2_9HYPH</name>
<feature type="transmembrane region" description="Helical" evidence="1">
    <location>
        <begin position="20"/>
        <end position="38"/>
    </location>
</feature>
<dbReference type="KEGG" id="bapi:BBC0122_017730"/>
<keyword evidence="3" id="KW-1185">Reference proteome</keyword>